<feature type="domain" description="GST N-terminal" evidence="1">
    <location>
        <begin position="80"/>
        <end position="160"/>
    </location>
</feature>
<dbReference type="InterPro" id="IPR036282">
    <property type="entry name" value="Glutathione-S-Trfase_C_sf"/>
</dbReference>
<dbReference type="Gene3D" id="3.40.30.10">
    <property type="entry name" value="Glutaredoxin"/>
    <property type="match status" value="1"/>
</dbReference>
<dbReference type="PANTHER" id="PTHR44051:SF8">
    <property type="entry name" value="GLUTATHIONE S-TRANSFERASE GSTA"/>
    <property type="match status" value="1"/>
</dbReference>
<dbReference type="Pfam" id="PF13409">
    <property type="entry name" value="GST_N_2"/>
    <property type="match status" value="1"/>
</dbReference>
<dbReference type="PROSITE" id="PS50404">
    <property type="entry name" value="GST_NTER"/>
    <property type="match status" value="1"/>
</dbReference>
<dbReference type="InterPro" id="IPR036249">
    <property type="entry name" value="Thioredoxin-like_sf"/>
</dbReference>
<accession>A0A7W5BVX3</accession>
<dbReference type="RefSeq" id="WP_183386560.1">
    <property type="nucleotide sequence ID" value="NZ_JACHXM010000003.1"/>
</dbReference>
<dbReference type="InterPro" id="IPR004045">
    <property type="entry name" value="Glutathione_S-Trfase_N"/>
</dbReference>
<proteinExistence type="predicted"/>
<keyword evidence="3" id="KW-1185">Reference proteome</keyword>
<dbReference type="Pfam" id="PF08279">
    <property type="entry name" value="HTH_11"/>
    <property type="match status" value="1"/>
</dbReference>
<dbReference type="InterPro" id="IPR036388">
    <property type="entry name" value="WH-like_DNA-bd_sf"/>
</dbReference>
<dbReference type="SUPFAM" id="SSF52833">
    <property type="entry name" value="Thioredoxin-like"/>
    <property type="match status" value="1"/>
</dbReference>
<dbReference type="CDD" id="cd03046">
    <property type="entry name" value="GST_N_GTT1_like"/>
    <property type="match status" value="1"/>
</dbReference>
<evidence type="ECO:0000313" key="3">
    <source>
        <dbReference type="Proteomes" id="UP000525987"/>
    </source>
</evidence>
<evidence type="ECO:0000259" key="1">
    <source>
        <dbReference type="PROSITE" id="PS50404"/>
    </source>
</evidence>
<dbReference type="InterPro" id="IPR036390">
    <property type="entry name" value="WH_DNA-bd_sf"/>
</dbReference>
<dbReference type="Gene3D" id="1.10.10.10">
    <property type="entry name" value="Winged helix-like DNA-binding domain superfamily/Winged helix DNA-binding domain"/>
    <property type="match status" value="1"/>
</dbReference>
<evidence type="ECO:0000313" key="2">
    <source>
        <dbReference type="EMBL" id="MBB3140141.1"/>
    </source>
</evidence>
<dbReference type="PANTHER" id="PTHR44051">
    <property type="entry name" value="GLUTATHIONE S-TRANSFERASE-RELATED"/>
    <property type="match status" value="1"/>
</dbReference>
<dbReference type="SFLD" id="SFLDG01150">
    <property type="entry name" value="Main.1:_Beta-like"/>
    <property type="match status" value="1"/>
</dbReference>
<dbReference type="EC" id="2.5.1.18" evidence="2"/>
<dbReference type="InterPro" id="IPR013196">
    <property type="entry name" value="HTH_11"/>
</dbReference>
<dbReference type="SFLD" id="SFLDG00358">
    <property type="entry name" value="Main_(cytGST)"/>
    <property type="match status" value="1"/>
</dbReference>
<dbReference type="Proteomes" id="UP000525987">
    <property type="component" value="Unassembled WGS sequence"/>
</dbReference>
<keyword evidence="2" id="KW-0808">Transferase</keyword>
<organism evidence="2 3">
    <name type="scientific">Halomonas organivorans</name>
    <dbReference type="NCBI Taxonomy" id="257772"/>
    <lineage>
        <taxon>Bacteria</taxon>
        <taxon>Pseudomonadati</taxon>
        <taxon>Pseudomonadota</taxon>
        <taxon>Gammaproteobacteria</taxon>
        <taxon>Oceanospirillales</taxon>
        <taxon>Halomonadaceae</taxon>
        <taxon>Halomonas</taxon>
    </lineage>
</organism>
<protein>
    <submittedName>
        <fullName evidence="2">Glutathione S-transferase</fullName>
        <ecNumber evidence="2">2.5.1.18</ecNumber>
    </submittedName>
</protein>
<dbReference type="EMBL" id="JACHXM010000003">
    <property type="protein sequence ID" value="MBB3140141.1"/>
    <property type="molecule type" value="Genomic_DNA"/>
</dbReference>
<sequence length="287" mass="30887">MSRTNRLQELLGRLRHHDGPLGGQELAEALGVPLRTLYQDIAVLRAVGVEIVSEPGQGYVLPPDVPLPPPALRAPGVEPSAELVFYTNPLSRGGIVHWMLEELGISYRREVLDYGAPMKAPDYLSINPMGKVPAIRHGDVVVTEAAAICAYLADAFPEAGLAPAPDRRGAYYRWLFFAAGPLETTLSLSSLLGVHPSPAQEMQLGCGNSEAVVETLAGAVRDRRFIAGDAFSAADVYVGSHIGWGMAFGTLPRRPEFEAYWAGLEARPAQRRAAAFVDEARQYAAGS</sequence>
<comment type="caution">
    <text evidence="2">The sequence shown here is derived from an EMBL/GenBank/DDBJ whole genome shotgun (WGS) entry which is preliminary data.</text>
</comment>
<reference evidence="2 3" key="1">
    <citation type="submission" date="2020-08" db="EMBL/GenBank/DDBJ databases">
        <title>Genomic Encyclopedia of Type Strains, Phase III (KMG-III): the genomes of soil and plant-associated and newly described type strains.</title>
        <authorList>
            <person name="Whitman W."/>
        </authorList>
    </citation>
    <scope>NUCLEOTIDE SEQUENCE [LARGE SCALE GENOMIC DNA]</scope>
    <source>
        <strain evidence="2 3">CECT 5995</strain>
    </source>
</reference>
<dbReference type="SFLD" id="SFLDS00019">
    <property type="entry name" value="Glutathione_Transferase_(cytos"/>
    <property type="match status" value="1"/>
</dbReference>
<name>A0A7W5BVX3_9GAMM</name>
<dbReference type="InterPro" id="IPR040079">
    <property type="entry name" value="Glutathione_S-Trfase"/>
</dbReference>
<dbReference type="GO" id="GO:0004364">
    <property type="term" value="F:glutathione transferase activity"/>
    <property type="evidence" value="ECO:0007669"/>
    <property type="project" value="UniProtKB-EC"/>
</dbReference>
<dbReference type="Gene3D" id="1.20.1050.10">
    <property type="match status" value="1"/>
</dbReference>
<dbReference type="AlphaFoldDB" id="A0A7W5BVX3"/>
<dbReference type="CDD" id="cd03207">
    <property type="entry name" value="GST_C_8"/>
    <property type="match status" value="1"/>
</dbReference>
<dbReference type="SUPFAM" id="SSF46785">
    <property type="entry name" value="Winged helix' DNA-binding domain"/>
    <property type="match status" value="1"/>
</dbReference>
<gene>
    <name evidence="2" type="ORF">FHR96_000993</name>
</gene>
<dbReference type="SUPFAM" id="SSF47616">
    <property type="entry name" value="GST C-terminal domain-like"/>
    <property type="match status" value="1"/>
</dbReference>